<dbReference type="InterPro" id="IPR012791">
    <property type="entry name" value="3-oxoacid_CoA-transf_B"/>
</dbReference>
<evidence type="ECO:0000256" key="1">
    <source>
        <dbReference type="ARBA" id="ARBA00007047"/>
    </source>
</evidence>
<keyword evidence="2" id="KW-0808">Transferase</keyword>
<comment type="similarity">
    <text evidence="1">Belongs to the 3-oxoacid CoA-transferase subunit B family.</text>
</comment>
<dbReference type="Pfam" id="PF01144">
    <property type="entry name" value="CoA_trans"/>
    <property type="match status" value="1"/>
</dbReference>
<dbReference type="SMART" id="SM00882">
    <property type="entry name" value="CoA_trans"/>
    <property type="match status" value="1"/>
</dbReference>
<dbReference type="InterPro" id="IPR004165">
    <property type="entry name" value="CoA_trans_fam_I"/>
</dbReference>
<evidence type="ECO:0000313" key="4">
    <source>
        <dbReference type="Proteomes" id="UP000054526"/>
    </source>
</evidence>
<dbReference type="PROSITE" id="PS01274">
    <property type="entry name" value="COA_TRANSF_2"/>
    <property type="match status" value="1"/>
</dbReference>
<dbReference type="PANTHER" id="PTHR13707">
    <property type="entry name" value="KETOACID-COENZYME A TRANSFERASE"/>
    <property type="match status" value="1"/>
</dbReference>
<organism evidence="3 4">
    <name type="scientific">Cohnella kolymensis</name>
    <dbReference type="NCBI Taxonomy" id="1590652"/>
    <lineage>
        <taxon>Bacteria</taxon>
        <taxon>Bacillati</taxon>
        <taxon>Bacillota</taxon>
        <taxon>Bacilli</taxon>
        <taxon>Bacillales</taxon>
        <taxon>Paenibacillaceae</taxon>
        <taxon>Cohnella</taxon>
    </lineage>
</organism>
<accession>A0ABR5A1M6</accession>
<sequence length="230" mass="24776">MNPDEIRKRIARRIALELESGMVVNLGVGIPTLIQDFLQPNHGVFLQSENGLLGMGPTPPDDEFDMDLISASKHPITLEPGASIFSSSDSFAMIRGGHIDVAVMGALQVSERGEIANWSIPGQDILGVGGAMDLVASAKTMMIAINHLTKDSKPKLVRNLSYPTSGIRFAQKVIDGGERIFIENSRMILREIAPDCTLEEISATTEAHFEVAEDLKTMPVTPHAMGSGIA</sequence>
<dbReference type="NCBIfam" id="TIGR02428">
    <property type="entry name" value="pcaJ_scoB_fam"/>
    <property type="match status" value="1"/>
</dbReference>
<dbReference type="EMBL" id="JXAL01000033">
    <property type="protein sequence ID" value="KIL34450.1"/>
    <property type="molecule type" value="Genomic_DNA"/>
</dbReference>
<dbReference type="SUPFAM" id="SSF100950">
    <property type="entry name" value="NagB/RpiA/CoA transferase-like"/>
    <property type="match status" value="1"/>
</dbReference>
<keyword evidence="4" id="KW-1185">Reference proteome</keyword>
<evidence type="ECO:0000313" key="3">
    <source>
        <dbReference type="EMBL" id="KIL34450.1"/>
    </source>
</evidence>
<proteinExistence type="inferred from homology"/>
<protein>
    <submittedName>
        <fullName evidence="3">Acetate CoA-transferase</fullName>
    </submittedName>
</protein>
<dbReference type="PANTHER" id="PTHR13707:SF60">
    <property type="entry name" value="ACETATE COA-TRANSFERASE SUBUNIT ALPHA"/>
    <property type="match status" value="1"/>
</dbReference>
<dbReference type="InterPro" id="IPR004164">
    <property type="entry name" value="CoA_transf_AS"/>
</dbReference>
<comment type="caution">
    <text evidence="3">The sequence shown here is derived from an EMBL/GenBank/DDBJ whole genome shotgun (WGS) entry which is preliminary data.</text>
</comment>
<dbReference type="Gene3D" id="3.40.1080.10">
    <property type="entry name" value="Glutaconate Coenzyme A-transferase"/>
    <property type="match status" value="1"/>
</dbReference>
<dbReference type="Proteomes" id="UP000054526">
    <property type="component" value="Unassembled WGS sequence"/>
</dbReference>
<reference evidence="3 4" key="1">
    <citation type="submission" date="2014-12" db="EMBL/GenBank/DDBJ databases">
        <title>Draft genome sequence of Cohnella kolymensis strain B-2846.</title>
        <authorList>
            <person name="Karlyshev A.V."/>
            <person name="Kudryashova E.B."/>
        </authorList>
    </citation>
    <scope>NUCLEOTIDE SEQUENCE [LARGE SCALE GENOMIC DNA]</scope>
    <source>
        <strain evidence="3 4">VKM B-2846</strain>
    </source>
</reference>
<name>A0ABR5A1M6_9BACL</name>
<evidence type="ECO:0000256" key="2">
    <source>
        <dbReference type="ARBA" id="ARBA00022679"/>
    </source>
</evidence>
<gene>
    <name evidence="3" type="ORF">SD71_20715</name>
</gene>
<dbReference type="InterPro" id="IPR037171">
    <property type="entry name" value="NagB/RpiA_transferase-like"/>
</dbReference>